<evidence type="ECO:0000313" key="3">
    <source>
        <dbReference type="Proteomes" id="UP000030205"/>
    </source>
</evidence>
<protein>
    <submittedName>
        <fullName evidence="2">Uncharacterized protein</fullName>
    </submittedName>
</protein>
<dbReference type="RefSeq" id="YP_009152022.1">
    <property type="nucleotide sequence ID" value="NC_027378.1"/>
</dbReference>
<name>A0A0A0RTM3_9CAUD</name>
<accession>A0A0A0RTM3</accession>
<dbReference type="Proteomes" id="UP000030205">
    <property type="component" value="Segment"/>
</dbReference>
<keyword evidence="1" id="KW-0175">Coiled coil</keyword>
<keyword evidence="3" id="KW-1185">Reference proteome</keyword>
<dbReference type="OrthoDB" id="28922at10239"/>
<evidence type="ECO:0000313" key="2">
    <source>
        <dbReference type="EMBL" id="AIW03941.1"/>
    </source>
</evidence>
<proteinExistence type="predicted"/>
<organism evidence="2 3">
    <name type="scientific">Escherichia phage Seurat</name>
    <dbReference type="NCBI Taxonomy" id="1540098"/>
    <lineage>
        <taxon>Viruses</taxon>
        <taxon>Duplodnaviria</taxon>
        <taxon>Heunggongvirae</taxon>
        <taxon>Uroviricota</taxon>
        <taxon>Caudoviricetes</taxon>
        <taxon>Queuovirinae</taxon>
        <taxon>Seuratvirus</taxon>
        <taxon>Seuratvirus seurat</taxon>
    </lineage>
</organism>
<evidence type="ECO:0000256" key="1">
    <source>
        <dbReference type="SAM" id="Coils"/>
    </source>
</evidence>
<reference evidence="2 3" key="1">
    <citation type="submission" date="2014-07" db="EMBL/GenBank/DDBJ databases">
        <title>The Complete Genome of Enterotoxigenic Escherichia coli Siphophage Seurat.</title>
        <authorList>
            <person name="Doan D.P."/>
            <person name="Lessor L.E."/>
            <person name="Hernandez A.C."/>
            <person name="Everett G.F.K."/>
        </authorList>
    </citation>
    <scope>NUCLEOTIDE SEQUENCE [LARGE SCALE GENOMIC DNA]</scope>
</reference>
<sequence length="179" mass="20392">MSCQKCNGTGMVDSGGVQPWGDPILVECDCLYRERDAWELDQAGGYYSRHVMAMTSEGLHSKGDIAAELGYRDMRIDQIEAEWRAQEERAENAETDLVDMRAAEHALSDSYIRLRQIVGAMNPPGVSSEEVWAHTEKKAQELRDRCEALEAVAKDFLRRNANGPLFYRDLYNRFKEIVK</sequence>
<dbReference type="GeneID" id="24608689"/>
<feature type="coiled-coil region" evidence="1">
    <location>
        <begin position="132"/>
        <end position="159"/>
    </location>
</feature>
<dbReference type="EMBL" id="KM236243">
    <property type="protein sequence ID" value="AIW03941.1"/>
    <property type="molecule type" value="Genomic_DNA"/>
</dbReference>
<dbReference type="KEGG" id="vg:24608689"/>
<gene>
    <name evidence="2" type="ORF">CPT_Seurat78</name>
</gene>